<dbReference type="EMBL" id="CP119878">
    <property type="protein sequence ID" value="WFD34229.1"/>
    <property type="molecule type" value="Genomic_DNA"/>
</dbReference>
<evidence type="ECO:0000256" key="1">
    <source>
        <dbReference type="SAM" id="SignalP"/>
    </source>
</evidence>
<keyword evidence="1" id="KW-0732">Signal</keyword>
<gene>
    <name evidence="2" type="ORF">MCUN1_001066</name>
</gene>
<feature type="signal peptide" evidence="1">
    <location>
        <begin position="1"/>
        <end position="25"/>
    </location>
</feature>
<name>A0AAF0J678_9BASI</name>
<dbReference type="Proteomes" id="UP001219933">
    <property type="component" value="Chromosome 2"/>
</dbReference>
<evidence type="ECO:0000313" key="3">
    <source>
        <dbReference type="Proteomes" id="UP001219933"/>
    </source>
</evidence>
<sequence>MITITRIVALAAAAAVALAPRGAGATETNQLNARLVFSPKITYPDAKTTWTAGKEAFVLWETSEIPESLKDVTGVIRLGHIEDGSESLNLADTLAKDFALSLGNVSITVPKVLETRNDYIVVLFGDSGNHSPKFTIKA</sequence>
<reference evidence="2" key="1">
    <citation type="submission" date="2023-03" db="EMBL/GenBank/DDBJ databases">
        <title>Mating type loci evolution in Malassezia.</title>
        <authorList>
            <person name="Coelho M.A."/>
        </authorList>
    </citation>
    <scope>NUCLEOTIDE SEQUENCE</scope>
    <source>
        <strain evidence="2">CBS 11721</strain>
    </source>
</reference>
<feature type="chain" id="PRO_5042275018" evidence="1">
    <location>
        <begin position="26"/>
        <end position="138"/>
    </location>
</feature>
<dbReference type="AlphaFoldDB" id="A0AAF0J678"/>
<keyword evidence="3" id="KW-1185">Reference proteome</keyword>
<protein>
    <submittedName>
        <fullName evidence="2">Uncharacterized protein</fullName>
    </submittedName>
</protein>
<accession>A0AAF0J678</accession>
<organism evidence="2 3">
    <name type="scientific">Malassezia cuniculi</name>
    <dbReference type="NCBI Taxonomy" id="948313"/>
    <lineage>
        <taxon>Eukaryota</taxon>
        <taxon>Fungi</taxon>
        <taxon>Dikarya</taxon>
        <taxon>Basidiomycota</taxon>
        <taxon>Ustilaginomycotina</taxon>
        <taxon>Malasseziomycetes</taxon>
        <taxon>Malasseziales</taxon>
        <taxon>Malasseziaceae</taxon>
        <taxon>Malassezia</taxon>
    </lineage>
</organism>
<proteinExistence type="predicted"/>
<evidence type="ECO:0000313" key="2">
    <source>
        <dbReference type="EMBL" id="WFD34229.1"/>
    </source>
</evidence>